<comment type="caution">
    <text evidence="6">The sequence shown here is derived from an EMBL/GenBank/DDBJ whole genome shotgun (WGS) entry which is preliminary data.</text>
</comment>
<dbReference type="InterPro" id="IPR029016">
    <property type="entry name" value="GAF-like_dom_sf"/>
</dbReference>
<keyword evidence="1" id="KW-0805">Transcription regulation</keyword>
<dbReference type="Gene3D" id="3.30.450.40">
    <property type="match status" value="1"/>
</dbReference>
<dbReference type="Proteomes" id="UP001629462">
    <property type="component" value="Unassembled WGS sequence"/>
</dbReference>
<evidence type="ECO:0000256" key="3">
    <source>
        <dbReference type="ARBA" id="ARBA00023163"/>
    </source>
</evidence>
<organism evidence="6 7">
    <name type="scientific">Caballeronia jiangsuensis</name>
    <dbReference type="NCBI Taxonomy" id="1458357"/>
    <lineage>
        <taxon>Bacteria</taxon>
        <taxon>Pseudomonadati</taxon>
        <taxon>Pseudomonadota</taxon>
        <taxon>Betaproteobacteria</taxon>
        <taxon>Burkholderiales</taxon>
        <taxon>Burkholderiaceae</taxon>
        <taxon>Caballeronia</taxon>
    </lineage>
</organism>
<dbReference type="Gene3D" id="1.10.10.10">
    <property type="entry name" value="Winged helix-like DNA-binding domain superfamily/Winged helix DNA-binding domain"/>
    <property type="match status" value="1"/>
</dbReference>
<proteinExistence type="predicted"/>
<keyword evidence="3" id="KW-0804">Transcription</keyword>
<dbReference type="RefSeq" id="WP_250486859.1">
    <property type="nucleotide sequence ID" value="NZ_JAQQDB010000001.1"/>
</dbReference>
<dbReference type="SUPFAM" id="SSF46785">
    <property type="entry name" value="Winged helix' DNA-binding domain"/>
    <property type="match status" value="1"/>
</dbReference>
<dbReference type="PROSITE" id="PS51078">
    <property type="entry name" value="ICLR_ED"/>
    <property type="match status" value="1"/>
</dbReference>
<evidence type="ECO:0000313" key="6">
    <source>
        <dbReference type="EMBL" id="MFM0515920.1"/>
    </source>
</evidence>
<accession>A0ABW9CEU7</accession>
<gene>
    <name evidence="6" type="ORF">PQR08_00705</name>
</gene>
<feature type="domain" description="HTH iclR-type" evidence="4">
    <location>
        <begin position="13"/>
        <end position="74"/>
    </location>
</feature>
<dbReference type="EMBL" id="JAQQDB010000001">
    <property type="protein sequence ID" value="MFM0515920.1"/>
    <property type="molecule type" value="Genomic_DNA"/>
</dbReference>
<evidence type="ECO:0000259" key="5">
    <source>
        <dbReference type="PROSITE" id="PS51078"/>
    </source>
</evidence>
<dbReference type="Pfam" id="PF01614">
    <property type="entry name" value="IclR_C"/>
    <property type="match status" value="1"/>
</dbReference>
<keyword evidence="7" id="KW-1185">Reference proteome</keyword>
<dbReference type="InterPro" id="IPR050707">
    <property type="entry name" value="HTH_MetabolicPath_Reg"/>
</dbReference>
<evidence type="ECO:0000256" key="2">
    <source>
        <dbReference type="ARBA" id="ARBA00023125"/>
    </source>
</evidence>
<evidence type="ECO:0000256" key="1">
    <source>
        <dbReference type="ARBA" id="ARBA00023015"/>
    </source>
</evidence>
<dbReference type="InterPro" id="IPR005471">
    <property type="entry name" value="Tscrpt_reg_IclR_N"/>
</dbReference>
<dbReference type="PANTHER" id="PTHR30136">
    <property type="entry name" value="HELIX-TURN-HELIX TRANSCRIPTIONAL REGULATOR, ICLR FAMILY"/>
    <property type="match status" value="1"/>
</dbReference>
<dbReference type="InterPro" id="IPR036390">
    <property type="entry name" value="WH_DNA-bd_sf"/>
</dbReference>
<dbReference type="PANTHER" id="PTHR30136:SF35">
    <property type="entry name" value="HTH-TYPE TRANSCRIPTIONAL REGULATOR RV1719"/>
    <property type="match status" value="1"/>
</dbReference>
<dbReference type="InterPro" id="IPR036388">
    <property type="entry name" value="WH-like_DNA-bd_sf"/>
</dbReference>
<dbReference type="Pfam" id="PF09339">
    <property type="entry name" value="HTH_IclR"/>
    <property type="match status" value="1"/>
</dbReference>
<sequence>MSDELSDDKSNSIQVIARAARILNVLSDEPEGMRLADISRIVNLPRSTVQRIVSALCQEELVRADRGEGVKLGPALMRMIGRVHTDVVAITRPHLELLSKQLQETVVLCRMSGRRLAYVHVVVAEHVLRVTPGVGGDLPLHCTSGGRALLALHPEVDDETLLGADLEKMTEATVTDAAEFRRIVAETRDAGFGWESEESMAGVSSMAVAIDTVHGHYAVAVVAPTARALPQKQKMAERLLKLKAELQVELGGSDTAN</sequence>
<dbReference type="InterPro" id="IPR014757">
    <property type="entry name" value="Tscrpt_reg_IclR_C"/>
</dbReference>
<dbReference type="SUPFAM" id="SSF55781">
    <property type="entry name" value="GAF domain-like"/>
    <property type="match status" value="1"/>
</dbReference>
<reference evidence="6 7" key="1">
    <citation type="journal article" date="2024" name="Chem. Sci.">
        <title>Discovery of megapolipeptins by genome mining of a Burkholderiales bacteria collection.</title>
        <authorList>
            <person name="Paulo B.S."/>
            <person name="Recchia M.J.J."/>
            <person name="Lee S."/>
            <person name="Fergusson C.H."/>
            <person name="Romanowski S.B."/>
            <person name="Hernandez A."/>
            <person name="Krull N."/>
            <person name="Liu D.Y."/>
            <person name="Cavanagh H."/>
            <person name="Bos A."/>
            <person name="Gray C.A."/>
            <person name="Murphy B.T."/>
            <person name="Linington R.G."/>
            <person name="Eustaquio A.S."/>
        </authorList>
    </citation>
    <scope>NUCLEOTIDE SEQUENCE [LARGE SCALE GENOMIC DNA]</scope>
    <source>
        <strain evidence="6 7">RL17-374-BIF-D</strain>
    </source>
</reference>
<dbReference type="SMART" id="SM00346">
    <property type="entry name" value="HTH_ICLR"/>
    <property type="match status" value="1"/>
</dbReference>
<protein>
    <submittedName>
        <fullName evidence="6">IclR family transcriptional regulator</fullName>
    </submittedName>
</protein>
<name>A0ABW9CEU7_9BURK</name>
<evidence type="ECO:0000259" key="4">
    <source>
        <dbReference type="PROSITE" id="PS51077"/>
    </source>
</evidence>
<feature type="domain" description="IclR-ED" evidence="5">
    <location>
        <begin position="68"/>
        <end position="252"/>
    </location>
</feature>
<dbReference type="PROSITE" id="PS51077">
    <property type="entry name" value="HTH_ICLR"/>
    <property type="match status" value="1"/>
</dbReference>
<keyword evidence="2" id="KW-0238">DNA-binding</keyword>
<evidence type="ECO:0000313" key="7">
    <source>
        <dbReference type="Proteomes" id="UP001629462"/>
    </source>
</evidence>